<dbReference type="InterPro" id="IPR006656">
    <property type="entry name" value="Mopterin_OxRdtase"/>
</dbReference>
<dbReference type="Proteomes" id="UP000004358">
    <property type="component" value="Unassembled WGS sequence"/>
</dbReference>
<dbReference type="InterPro" id="IPR009010">
    <property type="entry name" value="Asp_de-COase-like_dom_sf"/>
</dbReference>
<evidence type="ECO:0000256" key="8">
    <source>
        <dbReference type="ARBA" id="ARBA00023004"/>
    </source>
</evidence>
<accession>A3ZYB7</accession>
<dbReference type="AlphaFoldDB" id="A3ZYB7"/>
<dbReference type="InterPro" id="IPR041953">
    <property type="entry name" value="YdeP_MopB"/>
</dbReference>
<dbReference type="SUPFAM" id="SSF53706">
    <property type="entry name" value="Formate dehydrogenase/DMSO reductase, domains 1-3"/>
    <property type="match status" value="1"/>
</dbReference>
<name>A3ZYB7_9BACT</name>
<dbReference type="GO" id="GO:0051539">
    <property type="term" value="F:4 iron, 4 sulfur cluster binding"/>
    <property type="evidence" value="ECO:0007669"/>
    <property type="project" value="UniProtKB-KW"/>
</dbReference>
<dbReference type="GO" id="GO:0045333">
    <property type="term" value="P:cellular respiration"/>
    <property type="evidence" value="ECO:0007669"/>
    <property type="project" value="UniProtKB-ARBA"/>
</dbReference>
<dbReference type="GO" id="GO:0030151">
    <property type="term" value="F:molybdenum ion binding"/>
    <property type="evidence" value="ECO:0007669"/>
    <property type="project" value="InterPro"/>
</dbReference>
<feature type="domain" description="Molybdopterin oxidoreductase" evidence="11">
    <location>
        <begin position="143"/>
        <end position="517"/>
    </location>
</feature>
<evidence type="ECO:0000313" key="13">
    <source>
        <dbReference type="EMBL" id="EAQ78514.1"/>
    </source>
</evidence>
<dbReference type="STRING" id="314230.DSM3645_26564"/>
<evidence type="ECO:0000259" key="12">
    <source>
        <dbReference type="Pfam" id="PF01568"/>
    </source>
</evidence>
<feature type="region of interest" description="Disordered" evidence="10">
    <location>
        <begin position="24"/>
        <end position="45"/>
    </location>
</feature>
<evidence type="ECO:0000256" key="5">
    <source>
        <dbReference type="ARBA" id="ARBA00022505"/>
    </source>
</evidence>
<keyword evidence="8" id="KW-0408">Iron</keyword>
<evidence type="ECO:0000256" key="1">
    <source>
        <dbReference type="ARBA" id="ARBA00001942"/>
    </source>
</evidence>
<dbReference type="Gene3D" id="3.40.228.10">
    <property type="entry name" value="Dimethylsulfoxide Reductase, domain 2"/>
    <property type="match status" value="1"/>
</dbReference>
<evidence type="ECO:0000313" key="14">
    <source>
        <dbReference type="Proteomes" id="UP000004358"/>
    </source>
</evidence>
<dbReference type="PANTHER" id="PTHR43105:SF4">
    <property type="entry name" value="PROTEIN YDEP"/>
    <property type="match status" value="1"/>
</dbReference>
<comment type="cofactor">
    <cofactor evidence="1">
        <name>Mo-bis(molybdopterin guanine dinucleotide)</name>
        <dbReference type="ChEBI" id="CHEBI:60539"/>
    </cofactor>
</comment>
<dbReference type="CDD" id="cd02787">
    <property type="entry name" value="MopB_CT_ydeP"/>
    <property type="match status" value="1"/>
</dbReference>
<evidence type="ECO:0000256" key="3">
    <source>
        <dbReference type="ARBA" id="ARBA00010312"/>
    </source>
</evidence>
<dbReference type="InterPro" id="IPR006657">
    <property type="entry name" value="MoPterin_dinucl-bd_dom"/>
</dbReference>
<dbReference type="Gene3D" id="3.40.50.740">
    <property type="match status" value="1"/>
</dbReference>
<evidence type="ECO:0000259" key="11">
    <source>
        <dbReference type="Pfam" id="PF00384"/>
    </source>
</evidence>
<gene>
    <name evidence="13" type="ORF">DSM3645_26564</name>
</gene>
<reference evidence="13 14" key="1">
    <citation type="submission" date="2006-02" db="EMBL/GenBank/DDBJ databases">
        <authorList>
            <person name="Amann R."/>
            <person name="Ferriera S."/>
            <person name="Johnson J."/>
            <person name="Kravitz S."/>
            <person name="Halpern A."/>
            <person name="Remington K."/>
            <person name="Beeson K."/>
            <person name="Tran B."/>
            <person name="Rogers Y.-H."/>
            <person name="Friedman R."/>
            <person name="Venter J.C."/>
        </authorList>
    </citation>
    <scope>NUCLEOTIDE SEQUENCE [LARGE SCALE GENOMIC DNA]</scope>
    <source>
        <strain evidence="13 14">DSM 3645</strain>
    </source>
</reference>
<feature type="domain" description="Molybdopterin dinucleotide-binding" evidence="12">
    <location>
        <begin position="674"/>
        <end position="779"/>
    </location>
</feature>
<comment type="caution">
    <text evidence="13">The sequence shown here is derived from an EMBL/GenBank/DDBJ whole genome shotgun (WGS) entry which is preliminary data.</text>
</comment>
<dbReference type="PIRSF" id="PIRSF000144">
    <property type="entry name" value="CbbBc"/>
    <property type="match status" value="1"/>
</dbReference>
<dbReference type="GO" id="GO:0016020">
    <property type="term" value="C:membrane"/>
    <property type="evidence" value="ECO:0007669"/>
    <property type="project" value="TreeGrafter"/>
</dbReference>
<dbReference type="InterPro" id="IPR010046">
    <property type="entry name" value="Mopterin_OxRdtse_a_bac"/>
</dbReference>
<evidence type="ECO:0000256" key="9">
    <source>
        <dbReference type="ARBA" id="ARBA00023014"/>
    </source>
</evidence>
<comment type="similarity">
    <text evidence="3">Belongs to the prokaryotic molybdopterin-containing oxidoreductase family.</text>
</comment>
<dbReference type="SUPFAM" id="SSF50692">
    <property type="entry name" value="ADC-like"/>
    <property type="match status" value="1"/>
</dbReference>
<proteinExistence type="inferred from homology"/>
<evidence type="ECO:0000256" key="4">
    <source>
        <dbReference type="ARBA" id="ARBA00022485"/>
    </source>
</evidence>
<dbReference type="CDD" id="cd02767">
    <property type="entry name" value="MopB_ydeP"/>
    <property type="match status" value="1"/>
</dbReference>
<dbReference type="NCBIfam" id="TIGR01701">
    <property type="entry name" value="Fdhalpha-like"/>
    <property type="match status" value="1"/>
</dbReference>
<dbReference type="EMBL" id="AANZ01000020">
    <property type="protein sequence ID" value="EAQ78514.1"/>
    <property type="molecule type" value="Genomic_DNA"/>
</dbReference>
<evidence type="ECO:0000256" key="2">
    <source>
        <dbReference type="ARBA" id="ARBA00001966"/>
    </source>
</evidence>
<dbReference type="InterPro" id="IPR037951">
    <property type="entry name" value="MopB_CT_YdeP"/>
</dbReference>
<keyword evidence="7" id="KW-0560">Oxidoreductase</keyword>
<keyword evidence="5" id="KW-0500">Molybdenum</keyword>
<comment type="cofactor">
    <cofactor evidence="2">
        <name>[4Fe-4S] cluster</name>
        <dbReference type="ChEBI" id="CHEBI:49883"/>
    </cofactor>
</comment>
<keyword evidence="9" id="KW-0411">Iron-sulfur</keyword>
<evidence type="ECO:0000256" key="6">
    <source>
        <dbReference type="ARBA" id="ARBA00022723"/>
    </source>
</evidence>
<dbReference type="Gene3D" id="2.40.40.20">
    <property type="match status" value="1"/>
</dbReference>
<dbReference type="Pfam" id="PF00384">
    <property type="entry name" value="Molybdopterin"/>
    <property type="match status" value="1"/>
</dbReference>
<dbReference type="Pfam" id="PF01568">
    <property type="entry name" value="Molydop_binding"/>
    <property type="match status" value="1"/>
</dbReference>
<evidence type="ECO:0000256" key="7">
    <source>
        <dbReference type="ARBA" id="ARBA00023002"/>
    </source>
</evidence>
<dbReference type="PANTHER" id="PTHR43105">
    <property type="entry name" value="RESPIRATORY NITRATE REDUCTASE"/>
    <property type="match status" value="1"/>
</dbReference>
<keyword evidence="4" id="KW-0004">4Fe-4S</keyword>
<keyword evidence="6" id="KW-0479">Metal-binding</keyword>
<sequence length="789" mass="86723">MIQHSELTNDGGVLHNVLADNGHGPIRLIPTRAEPQLRQRRPERKATGLPAVVNSFKYAISEAGIVRGTLPLLQLNQKDGFDCPGCAWPDPDGKRSAFDFCENGAKAVAHESDSRRITADFFAQYSVAELSTYSDYWLEQQGRLTEPMVLRAGATHYQPIPWGEAFDMIATSLNSQRSPDEASFYTSGKAVNEAAFAYQLFARQFGTNNLPDCSNMCHESSGAALTNTLGFGKGTVTLEDLENAELIFVVGQNPGTNHPRQLTALQHAKRKGAKIIAVNPLPEAGLISFMNPQETLGMLGVGTKLADLFLQVKINGDVPLFKGILKTLVERDDVQPGAAINWGFVHKYTTNIDDLRNSVRQAPWEDLEQLSGVSRAQMSLAADWVCETERIVICWCLGVTQHQNGAGNVQELVNLLLLRGAMGMPGAGACCVRGHSNVQGDRTMGVWERPAPEFLDRLRDAFQFEPPRRHGLDAQRTAKAMHRGRIKTFISLGGNYLMALSDTQFTADALQRVELTVRIGTKLNRADLVTGEQALLLPCLGRTEIDFRSIHNVVQEQFTSTENSMGVVQWSRGRFTPASSLLLGETEIVCRIAAAALGAKATVDWLAWGQNYDYIRAGIAKVIPGCAHYNRDVRKPGGFYLPNPPRERKFPTATGKALFTVNPAPERKLEPNQLLLTTIRSHDQFNTTIYGLHDRYRGLHNTRRVVLVNAADLRQLGLIAQQKVNVTSHFAGQTRTAYQFTVVEYPIPAGCAAMYYPEANVLAPIDATDMVSNCPAFKSLVITLAATPA</sequence>
<protein>
    <submittedName>
        <fullName evidence="13">Putative formate dehydrogenase</fullName>
    </submittedName>
</protein>
<dbReference type="InterPro" id="IPR050123">
    <property type="entry name" value="Prok_molybdopt-oxidoreductase"/>
</dbReference>
<organism evidence="13 14">
    <name type="scientific">Blastopirellula marina DSM 3645</name>
    <dbReference type="NCBI Taxonomy" id="314230"/>
    <lineage>
        <taxon>Bacteria</taxon>
        <taxon>Pseudomonadati</taxon>
        <taxon>Planctomycetota</taxon>
        <taxon>Planctomycetia</taxon>
        <taxon>Pirellulales</taxon>
        <taxon>Pirellulaceae</taxon>
        <taxon>Blastopirellula</taxon>
    </lineage>
</organism>
<dbReference type="eggNOG" id="COG0243">
    <property type="taxonomic scope" value="Bacteria"/>
</dbReference>
<evidence type="ECO:0000256" key="10">
    <source>
        <dbReference type="SAM" id="MobiDB-lite"/>
    </source>
</evidence>
<dbReference type="GO" id="GO:0008863">
    <property type="term" value="F:formate dehydrogenase (NAD+) activity"/>
    <property type="evidence" value="ECO:0007669"/>
    <property type="project" value="InterPro"/>
</dbReference>
<dbReference type="GO" id="GO:0043546">
    <property type="term" value="F:molybdopterin cofactor binding"/>
    <property type="evidence" value="ECO:0007669"/>
    <property type="project" value="InterPro"/>
</dbReference>
<dbReference type="HOGENOM" id="CLU_000422_16_1_0"/>
<dbReference type="RefSeq" id="WP_002653207.1">
    <property type="nucleotide sequence ID" value="NZ_CH672376.1"/>
</dbReference>